<comment type="caution">
    <text evidence="4">The sequence shown here is derived from an EMBL/GenBank/DDBJ whole genome shotgun (WGS) entry which is preliminary data.</text>
</comment>
<evidence type="ECO:0000256" key="2">
    <source>
        <dbReference type="SAM" id="MobiDB-lite"/>
    </source>
</evidence>
<dbReference type="EMBL" id="WRPP01000001">
    <property type="protein sequence ID" value="MVU76934.1"/>
    <property type="molecule type" value="Genomic_DNA"/>
</dbReference>
<proteinExistence type="predicted"/>
<feature type="domain" description="AB hydrolase-1" evidence="3">
    <location>
        <begin position="40"/>
        <end position="280"/>
    </location>
</feature>
<feature type="region of interest" description="Disordered" evidence="2">
    <location>
        <begin position="292"/>
        <end position="311"/>
    </location>
</feature>
<evidence type="ECO:0000313" key="5">
    <source>
        <dbReference type="Proteomes" id="UP000466794"/>
    </source>
</evidence>
<organism evidence="4 5">
    <name type="scientific">Nocardia terrae</name>
    <dbReference type="NCBI Taxonomy" id="2675851"/>
    <lineage>
        <taxon>Bacteria</taxon>
        <taxon>Bacillati</taxon>
        <taxon>Actinomycetota</taxon>
        <taxon>Actinomycetes</taxon>
        <taxon>Mycobacteriales</taxon>
        <taxon>Nocardiaceae</taxon>
        <taxon>Nocardia</taxon>
    </lineage>
</organism>
<evidence type="ECO:0000313" key="4">
    <source>
        <dbReference type="EMBL" id="MVU76934.1"/>
    </source>
</evidence>
<gene>
    <name evidence="4" type="ORF">GPX89_06705</name>
</gene>
<dbReference type="PRINTS" id="PR00412">
    <property type="entry name" value="EPOXHYDRLASE"/>
</dbReference>
<protein>
    <submittedName>
        <fullName evidence="4">Alpha/beta fold hydrolase</fullName>
    </submittedName>
</protein>
<feature type="compositionally biased region" description="Basic and acidic residues" evidence="2">
    <location>
        <begin position="292"/>
        <end position="301"/>
    </location>
</feature>
<sequence>MATHGSVPEPAGNPGRISAFHRDGLTFPVVDSGPIEGESVLLLHGWPQDSRSWSEVSDLLNQAGFRTFSPDLRGASATAAPRWRWQYRLDELAADVLAMIDRIGQPVHVVGHDWGAAAAWATAIVAGDRLLSLSALSVPHPGAFARAMLTTRQGLASWYMYLFQLPLMPEIVLRTKLFGQLLRKTGQSDSVSRRDAERVRDRVIARGGLHWYRGMPFSDPRIVRGRVAVPVLQVWSDGDTAILESGIELTARYADGPFRLEVLPGVSHWIPEEAPEAVSRLLIEHFRANGRGEEPLPHELSTRSSAPTRRT</sequence>
<dbReference type="Pfam" id="PF12697">
    <property type="entry name" value="Abhydrolase_6"/>
    <property type="match status" value="1"/>
</dbReference>
<dbReference type="Proteomes" id="UP000466794">
    <property type="component" value="Unassembled WGS sequence"/>
</dbReference>
<evidence type="ECO:0000259" key="3">
    <source>
        <dbReference type="Pfam" id="PF12697"/>
    </source>
</evidence>
<dbReference type="SUPFAM" id="SSF53474">
    <property type="entry name" value="alpha/beta-Hydrolases"/>
    <property type="match status" value="1"/>
</dbReference>
<reference evidence="4 5" key="1">
    <citation type="submission" date="2019-12" db="EMBL/GenBank/DDBJ databases">
        <title>Nocardia sp. nov. ET3-3 isolated from soil.</title>
        <authorList>
            <person name="Kanchanasin P."/>
            <person name="Tanasupawat S."/>
            <person name="Yuki M."/>
            <person name="Kudo T."/>
        </authorList>
    </citation>
    <scope>NUCLEOTIDE SEQUENCE [LARGE SCALE GENOMIC DNA]</scope>
    <source>
        <strain evidence="4 5">ET3-3</strain>
    </source>
</reference>
<dbReference type="RefSeq" id="WP_157355743.1">
    <property type="nucleotide sequence ID" value="NZ_WRPP01000001.1"/>
</dbReference>
<dbReference type="PANTHER" id="PTHR43329">
    <property type="entry name" value="EPOXIDE HYDROLASE"/>
    <property type="match status" value="1"/>
</dbReference>
<dbReference type="AlphaFoldDB" id="A0A7K1URG4"/>
<accession>A0A7K1URG4</accession>
<dbReference type="InterPro" id="IPR000639">
    <property type="entry name" value="Epox_hydrolase-like"/>
</dbReference>
<dbReference type="GO" id="GO:0016787">
    <property type="term" value="F:hydrolase activity"/>
    <property type="evidence" value="ECO:0007669"/>
    <property type="project" value="UniProtKB-KW"/>
</dbReference>
<name>A0A7K1URG4_9NOCA</name>
<evidence type="ECO:0000256" key="1">
    <source>
        <dbReference type="ARBA" id="ARBA00022801"/>
    </source>
</evidence>
<dbReference type="InterPro" id="IPR029058">
    <property type="entry name" value="AB_hydrolase_fold"/>
</dbReference>
<keyword evidence="5" id="KW-1185">Reference proteome</keyword>
<dbReference type="InterPro" id="IPR000073">
    <property type="entry name" value="AB_hydrolase_1"/>
</dbReference>
<keyword evidence="1 4" id="KW-0378">Hydrolase</keyword>
<dbReference type="Gene3D" id="3.40.50.1820">
    <property type="entry name" value="alpha/beta hydrolase"/>
    <property type="match status" value="1"/>
</dbReference>
<feature type="compositionally biased region" description="Polar residues" evidence="2">
    <location>
        <begin position="302"/>
        <end position="311"/>
    </location>
</feature>